<proteinExistence type="predicted"/>
<dbReference type="InterPro" id="IPR011004">
    <property type="entry name" value="Trimer_LpxA-like_sf"/>
</dbReference>
<reference evidence="2" key="1">
    <citation type="submission" date="2019-09" db="EMBL/GenBank/DDBJ databases">
        <title>Mumia zhuanghuii sp. nov. isolated from the intestinal contents of plateau pika (Ochotona curzoniae) in the Qinghai-Tibet plateau of China.</title>
        <authorList>
            <person name="Tian Z."/>
        </authorList>
    </citation>
    <scope>NUCLEOTIDE SEQUENCE [LARGE SCALE GENOMIC DNA]</scope>
    <source>
        <strain evidence="2">DSM 25564</strain>
    </source>
</reference>
<dbReference type="Gene3D" id="2.160.10.10">
    <property type="entry name" value="Hexapeptide repeat proteins"/>
    <property type="match status" value="1"/>
</dbReference>
<name>A0A5J5IMU5_9MICO</name>
<dbReference type="Proteomes" id="UP000327039">
    <property type="component" value="Unassembled WGS sequence"/>
</dbReference>
<dbReference type="SUPFAM" id="SSF51161">
    <property type="entry name" value="Trimeric LpxA-like enzymes"/>
    <property type="match status" value="1"/>
</dbReference>
<keyword evidence="1" id="KW-0808">Transferase</keyword>
<dbReference type="AlphaFoldDB" id="A0A5J5IMU5"/>
<evidence type="ECO:0000313" key="1">
    <source>
        <dbReference type="EMBL" id="KAA9084084.1"/>
    </source>
</evidence>
<dbReference type="RefSeq" id="WP_150420332.1">
    <property type="nucleotide sequence ID" value="NZ_VYRZ01000004.1"/>
</dbReference>
<evidence type="ECO:0000313" key="2">
    <source>
        <dbReference type="Proteomes" id="UP000327039"/>
    </source>
</evidence>
<keyword evidence="1" id="KW-0012">Acyltransferase</keyword>
<accession>A0A5J5IMU5</accession>
<dbReference type="EMBL" id="VYRZ01000004">
    <property type="protein sequence ID" value="KAA9084084.1"/>
    <property type="molecule type" value="Genomic_DNA"/>
</dbReference>
<dbReference type="GO" id="GO:0016746">
    <property type="term" value="F:acyltransferase activity"/>
    <property type="evidence" value="ECO:0007669"/>
    <property type="project" value="UniProtKB-KW"/>
</dbReference>
<gene>
    <name evidence="1" type="ORF">F6B42_13945</name>
</gene>
<protein>
    <submittedName>
        <fullName evidence="1">Acyltransferase</fullName>
    </submittedName>
</protein>
<keyword evidence="2" id="KW-1185">Reference proteome</keyword>
<organism evidence="1 2">
    <name type="scientific">Microbacterium radiodurans</name>
    <dbReference type="NCBI Taxonomy" id="661398"/>
    <lineage>
        <taxon>Bacteria</taxon>
        <taxon>Bacillati</taxon>
        <taxon>Actinomycetota</taxon>
        <taxon>Actinomycetes</taxon>
        <taxon>Micrococcales</taxon>
        <taxon>Microbacteriaceae</taxon>
        <taxon>Microbacterium</taxon>
    </lineage>
</organism>
<comment type="caution">
    <text evidence="1">The sequence shown here is derived from an EMBL/GenBank/DDBJ whole genome shotgun (WGS) entry which is preliminary data.</text>
</comment>
<sequence length="234" mass="25232">MSDKVRDVVRLVLWLLPAGAAKNALLRRAGHRVHPTARARPSIVWRVGSFELAPHSSFGFANVVKNMREIRLGRDAMIGRWNLISSHESFVRHLPTGGALVLGDHAKITSRHQLDCSGSVSLGPFASVAGHQSRVMSHSVDLARNAQTALPVVIGERSFVSTRVLVLGGAVLPARSVLGAGSVLIRARGVPEPGLWAGVPAKLRGPVSGAWFEREETSTHDLWIPATDTIVHTR</sequence>
<dbReference type="OrthoDB" id="9815592at2"/>